<protein>
    <submittedName>
        <fullName evidence="2">Uncharacterized protein</fullName>
    </submittedName>
</protein>
<name>A0A0D7A5L6_9AGAR</name>
<reference evidence="2 3" key="1">
    <citation type="journal article" date="2015" name="Fungal Genet. Biol.">
        <title>Evolution of novel wood decay mechanisms in Agaricales revealed by the genome sequences of Fistulina hepatica and Cylindrobasidium torrendii.</title>
        <authorList>
            <person name="Floudas D."/>
            <person name="Held B.W."/>
            <person name="Riley R."/>
            <person name="Nagy L.G."/>
            <person name="Koehler G."/>
            <person name="Ransdell A.S."/>
            <person name="Younus H."/>
            <person name="Chow J."/>
            <person name="Chiniquy J."/>
            <person name="Lipzen A."/>
            <person name="Tritt A."/>
            <person name="Sun H."/>
            <person name="Haridas S."/>
            <person name="LaButti K."/>
            <person name="Ohm R.A."/>
            <person name="Kues U."/>
            <person name="Blanchette R.A."/>
            <person name="Grigoriev I.V."/>
            <person name="Minto R.E."/>
            <person name="Hibbett D.S."/>
        </authorList>
    </citation>
    <scope>NUCLEOTIDE SEQUENCE [LARGE SCALE GENOMIC DNA]</scope>
    <source>
        <strain evidence="2 3">ATCC 64428</strain>
    </source>
</reference>
<organism evidence="2 3">
    <name type="scientific">Fistulina hepatica ATCC 64428</name>
    <dbReference type="NCBI Taxonomy" id="1128425"/>
    <lineage>
        <taxon>Eukaryota</taxon>
        <taxon>Fungi</taxon>
        <taxon>Dikarya</taxon>
        <taxon>Basidiomycota</taxon>
        <taxon>Agaricomycotina</taxon>
        <taxon>Agaricomycetes</taxon>
        <taxon>Agaricomycetidae</taxon>
        <taxon>Agaricales</taxon>
        <taxon>Fistulinaceae</taxon>
        <taxon>Fistulina</taxon>
    </lineage>
</organism>
<accession>A0A0D7A5L6</accession>
<dbReference type="AlphaFoldDB" id="A0A0D7A5L6"/>
<evidence type="ECO:0000313" key="3">
    <source>
        <dbReference type="Proteomes" id="UP000054144"/>
    </source>
</evidence>
<feature type="region of interest" description="Disordered" evidence="1">
    <location>
        <begin position="76"/>
        <end position="96"/>
    </location>
</feature>
<dbReference type="EMBL" id="KN882043">
    <property type="protein sequence ID" value="KIY46118.1"/>
    <property type="molecule type" value="Genomic_DNA"/>
</dbReference>
<proteinExistence type="predicted"/>
<sequence>MGRGSQLQGHRERGPRLSHTLFMKYYQQATGRGRHSDNTRTLLMALFGIALRAWKALPKQERDEWEAYLPKYRLEYHPPRSGHRTSRAPPPRSPGQLDILLDTRQILDNDFCHHTTFNTLDQQPQMLSPNDHHSSTWHLLHHCYPAEQQQNFQSESFGALSSALGPIINDVGPCATVTNATSRPALIQSRGPHGKPCFVLIVIGRGIDIGIEDDPGSLVLASALFLDPTAFTLSTIGAATDKAEIGRPKVARSGKPTAPSEGPQFIGQTWGLGRTSESGVRPVPDRLDGLYTAMFLRGGVGNFAGLGGCAMSLLLSREMACLLSFGYGTQGRGALGCADRVLELDDPMILVHKMAIGYPDRFAGGRLARLDSRCMCIAGFSGMRGKATHVTTNEGTLGVGSAGICAADRMIYVDLRAGGAAA</sequence>
<gene>
    <name evidence="2" type="ORF">FISHEDRAFT_60594</name>
</gene>
<evidence type="ECO:0000313" key="2">
    <source>
        <dbReference type="EMBL" id="KIY46118.1"/>
    </source>
</evidence>
<evidence type="ECO:0000256" key="1">
    <source>
        <dbReference type="SAM" id="MobiDB-lite"/>
    </source>
</evidence>
<keyword evidence="3" id="KW-1185">Reference proteome</keyword>
<dbReference type="Proteomes" id="UP000054144">
    <property type="component" value="Unassembled WGS sequence"/>
</dbReference>
<feature type="region of interest" description="Disordered" evidence="1">
    <location>
        <begin position="248"/>
        <end position="268"/>
    </location>
</feature>